<gene>
    <name evidence="13" type="ORF">Metal_1736</name>
</gene>
<dbReference type="Gene3D" id="3.40.1550.10">
    <property type="entry name" value="CheC-like"/>
    <property type="match status" value="1"/>
</dbReference>
<protein>
    <recommendedName>
        <fullName evidence="2 10">Flagellar motor switch protein FliM</fullName>
    </recommendedName>
</protein>
<dbReference type="STRING" id="686340.Metal_1736"/>
<dbReference type="InterPro" id="IPR028976">
    <property type="entry name" value="CheC-like_sf"/>
</dbReference>
<keyword evidence="6 11" id="KW-0283">Flagellar rotation</keyword>
<evidence type="ECO:0000256" key="2">
    <source>
        <dbReference type="ARBA" id="ARBA00021898"/>
    </source>
</evidence>
<evidence type="ECO:0000256" key="9">
    <source>
        <dbReference type="ARBA" id="ARBA00025044"/>
    </source>
</evidence>
<dbReference type="InterPro" id="IPR036429">
    <property type="entry name" value="SpoA-like_sf"/>
</dbReference>
<dbReference type="Pfam" id="PF01052">
    <property type="entry name" value="FliMN_C"/>
    <property type="match status" value="1"/>
</dbReference>
<dbReference type="NCBIfam" id="TIGR01397">
    <property type="entry name" value="fliM_switch"/>
    <property type="match status" value="1"/>
</dbReference>
<dbReference type="PRINTS" id="PR00955">
    <property type="entry name" value="FLGMOTORFLIM"/>
</dbReference>
<dbReference type="eggNOG" id="COG1868">
    <property type="taxonomic scope" value="Bacteria"/>
</dbReference>
<dbReference type="GO" id="GO:0005886">
    <property type="term" value="C:plasma membrane"/>
    <property type="evidence" value="ECO:0007669"/>
    <property type="project" value="UniProtKB-SubCell"/>
</dbReference>
<keyword evidence="8 11" id="KW-0975">Bacterial flagellum</keyword>
<evidence type="ECO:0000256" key="11">
    <source>
        <dbReference type="PIRNR" id="PIRNR002888"/>
    </source>
</evidence>
<dbReference type="PANTHER" id="PTHR30034:SF3">
    <property type="entry name" value="FLAGELLAR MOTOR SWITCH PROTEIN FLIM"/>
    <property type="match status" value="1"/>
</dbReference>
<evidence type="ECO:0000313" key="13">
    <source>
        <dbReference type="EMBL" id="EIC29505.1"/>
    </source>
</evidence>
<dbReference type="InterPro" id="IPR001689">
    <property type="entry name" value="Flag_FliM"/>
</dbReference>
<keyword evidence="7 11" id="KW-0472">Membrane</keyword>
<dbReference type="GO" id="GO:0003774">
    <property type="term" value="F:cytoskeletal motor activity"/>
    <property type="evidence" value="ECO:0007669"/>
    <property type="project" value="InterPro"/>
</dbReference>
<dbReference type="SUPFAM" id="SSF103039">
    <property type="entry name" value="CheC-like"/>
    <property type="match status" value="1"/>
</dbReference>
<proteinExistence type="inferred from homology"/>
<dbReference type="GO" id="GO:0071978">
    <property type="term" value="P:bacterial-type flagellum-dependent swarming motility"/>
    <property type="evidence" value="ECO:0007669"/>
    <property type="project" value="TreeGrafter"/>
</dbReference>
<evidence type="ECO:0000256" key="8">
    <source>
        <dbReference type="ARBA" id="ARBA00023143"/>
    </source>
</evidence>
<comment type="similarity">
    <text evidence="1 11">Belongs to the FliM family.</text>
</comment>
<evidence type="ECO:0000256" key="6">
    <source>
        <dbReference type="ARBA" id="ARBA00022779"/>
    </source>
</evidence>
<dbReference type="Proteomes" id="UP000005090">
    <property type="component" value="Chromosome"/>
</dbReference>
<comment type="subcellular location">
    <subcellularLocation>
        <location evidence="11">Cell inner membrane</location>
        <topology evidence="11">Peripheral membrane protein</topology>
    </subcellularLocation>
    <subcellularLocation>
        <location evidence="11">Bacterial flagellum basal body</location>
    </subcellularLocation>
</comment>
<organism evidence="13 14">
    <name type="scientific">Methylomicrobium album BG8</name>
    <dbReference type="NCBI Taxonomy" id="686340"/>
    <lineage>
        <taxon>Bacteria</taxon>
        <taxon>Pseudomonadati</taxon>
        <taxon>Pseudomonadota</taxon>
        <taxon>Gammaproteobacteria</taxon>
        <taxon>Methylococcales</taxon>
        <taxon>Methylococcaceae</taxon>
        <taxon>Methylomicrobium</taxon>
    </lineage>
</organism>
<dbReference type="GO" id="GO:0050918">
    <property type="term" value="P:positive chemotaxis"/>
    <property type="evidence" value="ECO:0007669"/>
    <property type="project" value="TreeGrafter"/>
</dbReference>
<evidence type="ECO:0000256" key="3">
    <source>
        <dbReference type="ARBA" id="ARBA00022475"/>
    </source>
</evidence>
<keyword evidence="13" id="KW-0969">Cilium</keyword>
<evidence type="ECO:0000259" key="12">
    <source>
        <dbReference type="Pfam" id="PF01052"/>
    </source>
</evidence>
<evidence type="ECO:0000256" key="7">
    <source>
        <dbReference type="ARBA" id="ARBA00023136"/>
    </source>
</evidence>
<dbReference type="AlphaFoldDB" id="H8GMV3"/>
<dbReference type="Gene3D" id="2.30.330.10">
    <property type="entry name" value="SpoA-like"/>
    <property type="match status" value="1"/>
</dbReference>
<evidence type="ECO:0000256" key="4">
    <source>
        <dbReference type="ARBA" id="ARBA00022500"/>
    </source>
</evidence>
<evidence type="ECO:0000256" key="5">
    <source>
        <dbReference type="ARBA" id="ARBA00022519"/>
    </source>
</evidence>
<dbReference type="RefSeq" id="WP_005371406.1">
    <property type="nucleotide sequence ID" value="NZ_CM001475.1"/>
</dbReference>
<reference evidence="13 14" key="1">
    <citation type="journal article" date="2013" name="Genome Announc.">
        <title>Genome Sequence of the Obligate Gammaproteobacterial Methanotroph Methylomicrobium album Strain BG8.</title>
        <authorList>
            <person name="Kits K.D."/>
            <person name="Kalyuzhnaya M.G."/>
            <person name="Klotz M.G."/>
            <person name="Jetten M.S."/>
            <person name="Op den Camp H.J."/>
            <person name="Vuilleumier S."/>
            <person name="Bringel F."/>
            <person name="Dispirito A.A."/>
            <person name="Murrell J.C."/>
            <person name="Bruce D."/>
            <person name="Cheng J.F."/>
            <person name="Copeland A."/>
            <person name="Goodwin L."/>
            <person name="Hauser L."/>
            <person name="Lajus A."/>
            <person name="Land M.L."/>
            <person name="Lapidus A."/>
            <person name="Lucas S."/>
            <person name="Medigue C."/>
            <person name="Pitluck S."/>
            <person name="Woyke T."/>
            <person name="Zeytun A."/>
            <person name="Stein L.Y."/>
        </authorList>
    </citation>
    <scope>NUCLEOTIDE SEQUENCE [LARGE SCALE GENOMIC DNA]</scope>
    <source>
        <strain evidence="13 14">BG8</strain>
    </source>
</reference>
<accession>H8GMV3</accession>
<dbReference type="SUPFAM" id="SSF101801">
    <property type="entry name" value="Surface presentation of antigens (SPOA)"/>
    <property type="match status" value="1"/>
</dbReference>
<keyword evidence="13" id="KW-0282">Flagellum</keyword>
<keyword evidence="14" id="KW-1185">Reference proteome</keyword>
<keyword evidence="3 11" id="KW-1003">Cell membrane</keyword>
<evidence type="ECO:0000256" key="1">
    <source>
        <dbReference type="ARBA" id="ARBA00011049"/>
    </source>
</evidence>
<evidence type="ECO:0000313" key="14">
    <source>
        <dbReference type="Proteomes" id="UP000005090"/>
    </source>
</evidence>
<dbReference type="PANTHER" id="PTHR30034">
    <property type="entry name" value="FLAGELLAR MOTOR SWITCH PROTEIN FLIM"/>
    <property type="match status" value="1"/>
</dbReference>
<dbReference type="EMBL" id="CM001475">
    <property type="protein sequence ID" value="EIC29505.1"/>
    <property type="molecule type" value="Genomic_DNA"/>
</dbReference>
<keyword evidence="5 11" id="KW-0997">Cell inner membrane</keyword>
<name>H8GMV3_METAL</name>
<dbReference type="InterPro" id="IPR001543">
    <property type="entry name" value="FliN-like_C"/>
</dbReference>
<keyword evidence="13" id="KW-0966">Cell projection</keyword>
<dbReference type="GO" id="GO:0009425">
    <property type="term" value="C:bacterial-type flagellum basal body"/>
    <property type="evidence" value="ECO:0007669"/>
    <property type="project" value="UniProtKB-SubCell"/>
</dbReference>
<dbReference type="HOGENOM" id="CLU_052646_1_2_6"/>
<dbReference type="PIRSF" id="PIRSF002888">
    <property type="entry name" value="FliM"/>
    <property type="match status" value="1"/>
</dbReference>
<dbReference type="Pfam" id="PF02154">
    <property type="entry name" value="FliM"/>
    <property type="match status" value="1"/>
</dbReference>
<sequence>MSTSDLLSQEEIEALLNSVEEGDFEPEAEVESIAEEVDAREVVKPYDFNTQERVVQRRHIRTLEMINDRFSNSLRTSLFKLLHRSPEIFVSGIQFQKFSDFMDRLRTPTNLNIVRISPLRGRALIVMDPYFVFTVVDNFFGGNGQYDHNSQGREFTRTEMRVIQKILDMIFKDLKDAWEPVLAINFEYLNSEINPNYAAIVGVDDYVMITTVNIALEGGGGDINILMPYAMIEPIKGLLESVGVDSTESDTQWRVALRNEVMEAKLKVNTQLVEKNLPISDILRLKKGDIIPIDMPKTLSLKAEGVSVFTCRPCTSEGHYAVQIIDKIVRTESV</sequence>
<evidence type="ECO:0000256" key="10">
    <source>
        <dbReference type="NCBIfam" id="TIGR01397"/>
    </source>
</evidence>
<feature type="domain" description="Flagellar motor switch protein FliN-like C-terminal" evidence="12">
    <location>
        <begin position="260"/>
        <end position="328"/>
    </location>
</feature>
<dbReference type="CDD" id="cd17908">
    <property type="entry name" value="FliM"/>
    <property type="match status" value="1"/>
</dbReference>
<comment type="function">
    <text evidence="9 11">FliM is one of three proteins (FliG, FliN, FliM) that forms the rotor-mounted switch complex (C ring), located at the base of the basal body. This complex interacts with the CheY and CheZ chemotaxis proteins, in addition to contacting components of the motor that determine the direction of flagellar rotation.</text>
</comment>
<keyword evidence="4 11" id="KW-0145">Chemotaxis</keyword>